<evidence type="ECO:0000313" key="2">
    <source>
        <dbReference type="Proteomes" id="UP000637383"/>
    </source>
</evidence>
<sequence length="57" mass="6465">MLTLIDYHQMAYPPTESDRSSTSFNFSSLRDATRERLSFLGAIAQRFQELPVADIGL</sequence>
<accession>A0ABR8KI31</accession>
<dbReference type="EMBL" id="JACJTU010000074">
    <property type="protein sequence ID" value="MBD2739198.1"/>
    <property type="molecule type" value="Genomic_DNA"/>
</dbReference>
<proteinExistence type="predicted"/>
<evidence type="ECO:0000313" key="1">
    <source>
        <dbReference type="EMBL" id="MBD2739198.1"/>
    </source>
</evidence>
<keyword evidence="2" id="KW-1185">Reference proteome</keyword>
<comment type="caution">
    <text evidence="1">The sequence shown here is derived from an EMBL/GenBank/DDBJ whole genome shotgun (WGS) entry which is preliminary data.</text>
</comment>
<reference evidence="1 2" key="1">
    <citation type="journal article" date="2020" name="ISME J.">
        <title>Comparative genomics reveals insights into cyanobacterial evolution and habitat adaptation.</title>
        <authorList>
            <person name="Chen M.Y."/>
            <person name="Teng W.K."/>
            <person name="Zhao L."/>
            <person name="Hu C.X."/>
            <person name="Zhou Y.K."/>
            <person name="Han B.P."/>
            <person name="Song L.R."/>
            <person name="Shu W.S."/>
        </authorList>
    </citation>
    <scope>NUCLEOTIDE SEQUENCE [LARGE SCALE GENOMIC DNA]</scope>
    <source>
        <strain evidence="1 2">FACHB-159</strain>
    </source>
</reference>
<dbReference type="Proteomes" id="UP000637383">
    <property type="component" value="Unassembled WGS sequence"/>
</dbReference>
<protein>
    <submittedName>
        <fullName evidence="1">Uncharacterized protein</fullName>
    </submittedName>
</protein>
<name>A0ABR8KI31_9NOSO</name>
<organism evidence="1 2">
    <name type="scientific">Nostoc paludosum FACHB-159</name>
    <dbReference type="NCBI Taxonomy" id="2692908"/>
    <lineage>
        <taxon>Bacteria</taxon>
        <taxon>Bacillati</taxon>
        <taxon>Cyanobacteriota</taxon>
        <taxon>Cyanophyceae</taxon>
        <taxon>Nostocales</taxon>
        <taxon>Nostocaceae</taxon>
        <taxon>Nostoc</taxon>
    </lineage>
</organism>
<gene>
    <name evidence="1" type="ORF">H6H03_35970</name>
</gene>